<feature type="signal peptide" evidence="2">
    <location>
        <begin position="1"/>
        <end position="22"/>
    </location>
</feature>
<dbReference type="InParanoid" id="C3Y856"/>
<keyword evidence="2" id="KW-0732">Signal</keyword>
<evidence type="ECO:0000256" key="2">
    <source>
        <dbReference type="SAM" id="SignalP"/>
    </source>
</evidence>
<reference evidence="3" key="1">
    <citation type="journal article" date="2008" name="Nature">
        <title>The amphioxus genome and the evolution of the chordate karyotype.</title>
        <authorList>
            <consortium name="US DOE Joint Genome Institute (JGI-PGF)"/>
            <person name="Putnam N.H."/>
            <person name="Butts T."/>
            <person name="Ferrier D.E.K."/>
            <person name="Furlong R.F."/>
            <person name="Hellsten U."/>
            <person name="Kawashima T."/>
            <person name="Robinson-Rechavi M."/>
            <person name="Shoguchi E."/>
            <person name="Terry A."/>
            <person name="Yu J.-K."/>
            <person name="Benito-Gutierrez E.L."/>
            <person name="Dubchak I."/>
            <person name="Garcia-Fernandez J."/>
            <person name="Gibson-Brown J.J."/>
            <person name="Grigoriev I.V."/>
            <person name="Horton A.C."/>
            <person name="de Jong P.J."/>
            <person name="Jurka J."/>
            <person name="Kapitonov V.V."/>
            <person name="Kohara Y."/>
            <person name="Kuroki Y."/>
            <person name="Lindquist E."/>
            <person name="Lucas S."/>
            <person name="Osoegawa K."/>
            <person name="Pennacchio L.A."/>
            <person name="Salamov A.A."/>
            <person name="Satou Y."/>
            <person name="Sauka-Spengler T."/>
            <person name="Schmutz J."/>
            <person name="Shin-I T."/>
            <person name="Toyoda A."/>
            <person name="Bronner-Fraser M."/>
            <person name="Fujiyama A."/>
            <person name="Holland L.Z."/>
            <person name="Holland P.W.H."/>
            <person name="Satoh N."/>
            <person name="Rokhsar D.S."/>
        </authorList>
    </citation>
    <scope>NUCLEOTIDE SEQUENCE [LARGE SCALE GENOMIC DNA]</scope>
    <source>
        <strain evidence="3">S238N-H82</strain>
        <tissue evidence="3">Testes</tissue>
    </source>
</reference>
<feature type="region of interest" description="Disordered" evidence="1">
    <location>
        <begin position="32"/>
        <end position="59"/>
    </location>
</feature>
<evidence type="ECO:0000256" key="1">
    <source>
        <dbReference type="SAM" id="MobiDB-lite"/>
    </source>
</evidence>
<feature type="region of interest" description="Disordered" evidence="1">
    <location>
        <begin position="85"/>
        <end position="113"/>
    </location>
</feature>
<sequence length="113" mass="12664">MSTFTDLVILFLLCFALYRLLQQRVPNVGEFRAKAPEGRRRRPALEGRRSRPASGASDSEEVWVVKEGHIIASAVMTLTFAKTRGEEQGDSCGGAESWVRERPRSEKDVLTIL</sequence>
<gene>
    <name evidence="3" type="ORF">BRAFLDRAFT_69946</name>
</gene>
<organism>
    <name type="scientific">Branchiostoma floridae</name>
    <name type="common">Florida lancelet</name>
    <name type="synonym">Amphioxus</name>
    <dbReference type="NCBI Taxonomy" id="7739"/>
    <lineage>
        <taxon>Eukaryota</taxon>
        <taxon>Metazoa</taxon>
        <taxon>Chordata</taxon>
        <taxon>Cephalochordata</taxon>
        <taxon>Leptocardii</taxon>
        <taxon>Amphioxiformes</taxon>
        <taxon>Branchiostomatidae</taxon>
        <taxon>Branchiostoma</taxon>
    </lineage>
</organism>
<accession>C3Y856</accession>
<evidence type="ECO:0000313" key="3">
    <source>
        <dbReference type="EMBL" id="EEN63525.1"/>
    </source>
</evidence>
<feature type="compositionally biased region" description="Basic and acidic residues" evidence="1">
    <location>
        <begin position="32"/>
        <end position="49"/>
    </location>
</feature>
<proteinExistence type="predicted"/>
<protein>
    <submittedName>
        <fullName evidence="3">Uncharacterized protein</fullName>
    </submittedName>
</protein>
<feature type="chain" id="PRO_5002935305" evidence="2">
    <location>
        <begin position="23"/>
        <end position="113"/>
    </location>
</feature>
<dbReference type="EMBL" id="GG666491">
    <property type="protein sequence ID" value="EEN63525.1"/>
    <property type="molecule type" value="Genomic_DNA"/>
</dbReference>
<name>C3Y856_BRAFL</name>
<feature type="compositionally biased region" description="Basic and acidic residues" evidence="1">
    <location>
        <begin position="98"/>
        <end position="113"/>
    </location>
</feature>
<dbReference type="AlphaFoldDB" id="C3Y856"/>